<evidence type="ECO:0000313" key="3">
    <source>
        <dbReference type="Proteomes" id="UP001054837"/>
    </source>
</evidence>
<dbReference type="Proteomes" id="UP001054837">
    <property type="component" value="Unassembled WGS sequence"/>
</dbReference>
<name>A0AAV4WC83_9ARAC</name>
<evidence type="ECO:0000256" key="1">
    <source>
        <dbReference type="SAM" id="Phobius"/>
    </source>
</evidence>
<feature type="transmembrane region" description="Helical" evidence="1">
    <location>
        <begin position="32"/>
        <end position="52"/>
    </location>
</feature>
<protein>
    <submittedName>
        <fullName evidence="2">Uncharacterized protein</fullName>
    </submittedName>
</protein>
<dbReference type="AlphaFoldDB" id="A0AAV4WC83"/>
<keyword evidence="3" id="KW-1185">Reference proteome</keyword>
<keyword evidence="1" id="KW-1133">Transmembrane helix</keyword>
<accession>A0AAV4WC83</accession>
<gene>
    <name evidence="2" type="ORF">CDAR_19121</name>
</gene>
<keyword evidence="1" id="KW-0812">Transmembrane</keyword>
<keyword evidence="1" id="KW-0472">Membrane</keyword>
<evidence type="ECO:0000313" key="2">
    <source>
        <dbReference type="EMBL" id="GIY80237.1"/>
    </source>
</evidence>
<proteinExistence type="predicted"/>
<sequence>MEADEQSLSETNFYDNVSRHCAAFKNFTKTKYFCCIFACTFFFLSIISFFASASILKAPISKSRTIYCCFLGLLLMSFAYICLERCLGKRILLCLVPDETQPPRQNRNGHQAFLTDIEIQIMEANDADTSASSGSGTDSTVRSLQVSGQLTPAEKWTIRPPPIGVTYIYM</sequence>
<dbReference type="EMBL" id="BPLQ01014490">
    <property type="protein sequence ID" value="GIY80237.1"/>
    <property type="molecule type" value="Genomic_DNA"/>
</dbReference>
<reference evidence="2 3" key="1">
    <citation type="submission" date="2021-06" db="EMBL/GenBank/DDBJ databases">
        <title>Caerostris darwini draft genome.</title>
        <authorList>
            <person name="Kono N."/>
            <person name="Arakawa K."/>
        </authorList>
    </citation>
    <scope>NUCLEOTIDE SEQUENCE [LARGE SCALE GENOMIC DNA]</scope>
</reference>
<comment type="caution">
    <text evidence="2">The sequence shown here is derived from an EMBL/GenBank/DDBJ whole genome shotgun (WGS) entry which is preliminary data.</text>
</comment>
<feature type="transmembrane region" description="Helical" evidence="1">
    <location>
        <begin position="64"/>
        <end position="83"/>
    </location>
</feature>
<organism evidence="2 3">
    <name type="scientific">Caerostris darwini</name>
    <dbReference type="NCBI Taxonomy" id="1538125"/>
    <lineage>
        <taxon>Eukaryota</taxon>
        <taxon>Metazoa</taxon>
        <taxon>Ecdysozoa</taxon>
        <taxon>Arthropoda</taxon>
        <taxon>Chelicerata</taxon>
        <taxon>Arachnida</taxon>
        <taxon>Araneae</taxon>
        <taxon>Araneomorphae</taxon>
        <taxon>Entelegynae</taxon>
        <taxon>Araneoidea</taxon>
        <taxon>Araneidae</taxon>
        <taxon>Caerostris</taxon>
    </lineage>
</organism>